<evidence type="ECO:0000256" key="10">
    <source>
        <dbReference type="ARBA" id="ARBA00024849"/>
    </source>
</evidence>
<keyword evidence="12" id="KW-0963">Cytoplasm</keyword>
<comment type="catalytic activity">
    <reaction evidence="1 12 13">
        <text>[protein]-peptidylproline (omega=180) = [protein]-peptidylproline (omega=0)</text>
        <dbReference type="Rhea" id="RHEA:16237"/>
        <dbReference type="Rhea" id="RHEA-COMP:10747"/>
        <dbReference type="Rhea" id="RHEA-COMP:10748"/>
        <dbReference type="ChEBI" id="CHEBI:83833"/>
        <dbReference type="ChEBI" id="CHEBI:83834"/>
        <dbReference type="EC" id="5.2.1.8"/>
    </reaction>
</comment>
<evidence type="ECO:0000256" key="8">
    <source>
        <dbReference type="ARBA" id="ARBA00023235"/>
    </source>
</evidence>
<dbReference type="InterPro" id="IPR037041">
    <property type="entry name" value="Trigger_fac_C_sf"/>
</dbReference>
<dbReference type="InterPro" id="IPR001179">
    <property type="entry name" value="PPIase_FKBP_dom"/>
</dbReference>
<keyword evidence="8 12" id="KW-0413">Isomerase</keyword>
<dbReference type="SUPFAM" id="SSF102735">
    <property type="entry name" value="Trigger factor ribosome-binding domain"/>
    <property type="match status" value="1"/>
</dbReference>
<evidence type="ECO:0000256" key="7">
    <source>
        <dbReference type="ARBA" id="ARBA00023186"/>
    </source>
</evidence>
<evidence type="ECO:0000313" key="17">
    <source>
        <dbReference type="Proteomes" id="UP000004754"/>
    </source>
</evidence>
<dbReference type="Gene3D" id="3.10.50.40">
    <property type="match status" value="1"/>
</dbReference>
<dbReference type="AlphaFoldDB" id="E6MEG9"/>
<evidence type="ECO:0000313" key="16">
    <source>
        <dbReference type="EMBL" id="EFV02494.1"/>
    </source>
</evidence>
<dbReference type="PROSITE" id="PS50059">
    <property type="entry name" value="FKBP_PPIASE"/>
    <property type="match status" value="1"/>
</dbReference>
<evidence type="ECO:0000259" key="15">
    <source>
        <dbReference type="PROSITE" id="PS50059"/>
    </source>
</evidence>
<proteinExistence type="inferred from homology"/>
<dbReference type="Proteomes" id="UP000004754">
    <property type="component" value="Unassembled WGS sequence"/>
</dbReference>
<dbReference type="PANTHER" id="PTHR30560:SF3">
    <property type="entry name" value="TRIGGER FACTOR-LIKE PROTEIN TIG, CHLOROPLASTIC"/>
    <property type="match status" value="1"/>
</dbReference>
<dbReference type="GO" id="GO:0005737">
    <property type="term" value="C:cytoplasm"/>
    <property type="evidence" value="ECO:0007669"/>
    <property type="project" value="UniProtKB-SubCell"/>
</dbReference>
<dbReference type="GO" id="GO:0003755">
    <property type="term" value="F:peptidyl-prolyl cis-trans isomerase activity"/>
    <property type="evidence" value="ECO:0007669"/>
    <property type="project" value="UniProtKB-UniRule"/>
</dbReference>
<organism evidence="16 17">
    <name type="scientific">Pseudoramibacter alactolyticus ATCC 23263</name>
    <dbReference type="NCBI Taxonomy" id="887929"/>
    <lineage>
        <taxon>Bacteria</taxon>
        <taxon>Bacillati</taxon>
        <taxon>Bacillota</taxon>
        <taxon>Clostridia</taxon>
        <taxon>Eubacteriales</taxon>
        <taxon>Eubacteriaceae</taxon>
        <taxon>Pseudoramibacter</taxon>
    </lineage>
</organism>
<comment type="similarity">
    <text evidence="2 12 14">Belongs to the FKBP-type PPIase family. Tig subfamily.</text>
</comment>
<evidence type="ECO:0000256" key="9">
    <source>
        <dbReference type="ARBA" id="ARBA00023306"/>
    </source>
</evidence>
<reference evidence="16 17" key="1">
    <citation type="submission" date="2010-12" db="EMBL/GenBank/DDBJ databases">
        <authorList>
            <person name="Muzny D."/>
            <person name="Qin X."/>
            <person name="Deng J."/>
            <person name="Jiang H."/>
            <person name="Liu Y."/>
            <person name="Qu J."/>
            <person name="Song X.-Z."/>
            <person name="Zhang L."/>
            <person name="Thornton R."/>
            <person name="Coyle M."/>
            <person name="Francisco L."/>
            <person name="Jackson L."/>
            <person name="Javaid M."/>
            <person name="Korchina V."/>
            <person name="Kovar C."/>
            <person name="Mata R."/>
            <person name="Mathew T."/>
            <person name="Ngo R."/>
            <person name="Nguyen L."/>
            <person name="Nguyen N."/>
            <person name="Okwuonu G."/>
            <person name="Ongeri F."/>
            <person name="Pham C."/>
            <person name="Simmons D."/>
            <person name="Wilczek-Boney K."/>
            <person name="Hale W."/>
            <person name="Jakkamsetti A."/>
            <person name="Pham P."/>
            <person name="Ruth R."/>
            <person name="San Lucas F."/>
            <person name="Warren J."/>
            <person name="Zhang J."/>
            <person name="Zhao Z."/>
            <person name="Zhou C."/>
            <person name="Zhu D."/>
            <person name="Lee S."/>
            <person name="Bess C."/>
            <person name="Blankenburg K."/>
            <person name="Forbes L."/>
            <person name="Fu Q."/>
            <person name="Gubbala S."/>
            <person name="Hirani K."/>
            <person name="Jayaseelan J.C."/>
            <person name="Lara F."/>
            <person name="Munidasa M."/>
            <person name="Palculict T."/>
            <person name="Patil S."/>
            <person name="Pu L.-L."/>
            <person name="Saada N."/>
            <person name="Tang L."/>
            <person name="Weissenberger G."/>
            <person name="Zhu Y."/>
            <person name="Hemphill L."/>
            <person name="Shang Y."/>
            <person name="Youmans B."/>
            <person name="Ayvaz T."/>
            <person name="Ross M."/>
            <person name="Santibanez J."/>
            <person name="Aqrawi P."/>
            <person name="Gross S."/>
            <person name="Joshi V."/>
            <person name="Fowler G."/>
            <person name="Nazareth L."/>
            <person name="Reid J."/>
            <person name="Worley K."/>
            <person name="Petrosino J."/>
            <person name="Highlander S."/>
            <person name="Gibbs R."/>
        </authorList>
    </citation>
    <scope>NUCLEOTIDE SEQUENCE [LARGE SCALE GENOMIC DNA]</scope>
    <source>
        <strain evidence="16 17">ATCC 23263</strain>
    </source>
</reference>
<gene>
    <name evidence="12 16" type="primary">tig</name>
    <name evidence="16" type="ORF">HMP0721_0402</name>
</gene>
<dbReference type="HAMAP" id="MF_00303">
    <property type="entry name" value="Trigger_factor_Tig"/>
    <property type="match status" value="1"/>
</dbReference>
<evidence type="ECO:0000256" key="14">
    <source>
        <dbReference type="RuleBase" id="RU003914"/>
    </source>
</evidence>
<dbReference type="SUPFAM" id="SSF54534">
    <property type="entry name" value="FKBP-like"/>
    <property type="match status" value="1"/>
</dbReference>
<keyword evidence="6 12" id="KW-0697">Rotamase</keyword>
<dbReference type="GO" id="GO:0051301">
    <property type="term" value="P:cell division"/>
    <property type="evidence" value="ECO:0007669"/>
    <property type="project" value="UniProtKB-KW"/>
</dbReference>
<evidence type="ECO:0000256" key="13">
    <source>
        <dbReference type="PROSITE-ProRule" id="PRU00277"/>
    </source>
</evidence>
<name>E6MEG9_9FIRM</name>
<feature type="domain" description="PPIase FKBP-type" evidence="15">
    <location>
        <begin position="163"/>
        <end position="248"/>
    </location>
</feature>
<evidence type="ECO:0000256" key="4">
    <source>
        <dbReference type="ARBA" id="ARBA00016902"/>
    </source>
</evidence>
<dbReference type="InterPro" id="IPR008881">
    <property type="entry name" value="Trigger_fac_ribosome-bd_bac"/>
</dbReference>
<dbReference type="PIRSF" id="PIRSF003095">
    <property type="entry name" value="Trigger_factor"/>
    <property type="match status" value="1"/>
</dbReference>
<dbReference type="STRING" id="887929.HMP0721_0402"/>
<dbReference type="GO" id="GO:0051083">
    <property type="term" value="P:'de novo' cotranslational protein folding"/>
    <property type="evidence" value="ECO:0007669"/>
    <property type="project" value="TreeGrafter"/>
</dbReference>
<dbReference type="OrthoDB" id="9767721at2"/>
<comment type="caution">
    <text evidence="16">The sequence shown here is derived from an EMBL/GenBank/DDBJ whole genome shotgun (WGS) entry which is preliminary data.</text>
</comment>
<dbReference type="Gene3D" id="3.30.70.1050">
    <property type="entry name" value="Trigger factor ribosome-binding domain"/>
    <property type="match status" value="1"/>
</dbReference>
<dbReference type="GO" id="GO:0043335">
    <property type="term" value="P:protein unfolding"/>
    <property type="evidence" value="ECO:0007669"/>
    <property type="project" value="TreeGrafter"/>
</dbReference>
<dbReference type="EC" id="5.2.1.8" evidence="3 12"/>
<protein>
    <recommendedName>
        <fullName evidence="4 12">Trigger factor</fullName>
        <shortName evidence="12">TF</shortName>
        <ecNumber evidence="3 12">5.2.1.8</ecNumber>
    </recommendedName>
    <alternativeName>
        <fullName evidence="11 12">PPIase</fullName>
    </alternativeName>
</protein>
<dbReference type="InterPro" id="IPR046357">
    <property type="entry name" value="PPIase_dom_sf"/>
</dbReference>
<keyword evidence="5 12" id="KW-0132">Cell division</keyword>
<comment type="domain">
    <text evidence="12">Consists of 3 domains; the N-terminus binds the ribosome, the middle domain has PPIase activity, while the C-terminus has intrinsic chaperone activity on its own.</text>
</comment>
<evidence type="ECO:0000256" key="12">
    <source>
        <dbReference type="HAMAP-Rule" id="MF_00303"/>
    </source>
</evidence>
<sequence>MTAKILKNEKNVVTLEMSIPKDDFQKAMDQSYKKNKKHFTVQGFRKGKAPRKVIEAHYGKGVFLEDAIEFAFPEAYQNAIEETKIEPVTRPALDKVDDVSDDGAVFVVSVAVKPEVTLGDYKGAEIPVLEPAVEDTDIEERLKKMQDQNSRLVTDDEAEAANGDTVVIDYEGFVDGETFDGGKDEGYSLELGSSTFIPGFEDQLVGVKSGDDKEVNVTFPENYHSADLQGKDATFKVHVVEVQRKELPELDDEFAKDVSEFDTLDEVKDDLRSKIAEEKKNAQLNVARTQALEHAVETAEIDVPDMMVEEEVDRQFDNMRQQMSGQGLSMDDYFKFTGQSREVFKESIAPDAVKNIKADLVLEAIGKAEGIEPTEEETDDEIKEYAQAFNQEFDKYKESLDDRMKEYIVDSIRRRKTLDMLVDTAKQVENFKEKQQAEAAPADAE</sequence>
<dbReference type="Gene3D" id="1.10.3120.10">
    <property type="entry name" value="Trigger factor, C-terminal domain"/>
    <property type="match status" value="1"/>
</dbReference>
<evidence type="ECO:0000256" key="3">
    <source>
        <dbReference type="ARBA" id="ARBA00013194"/>
    </source>
</evidence>
<keyword evidence="7 12" id="KW-0143">Chaperone</keyword>
<accession>E6MEG9</accession>
<dbReference type="InterPro" id="IPR036611">
    <property type="entry name" value="Trigger_fac_ribosome-bd_sf"/>
</dbReference>
<evidence type="ECO:0000256" key="2">
    <source>
        <dbReference type="ARBA" id="ARBA00005464"/>
    </source>
</evidence>
<dbReference type="GO" id="GO:0044183">
    <property type="term" value="F:protein folding chaperone"/>
    <property type="evidence" value="ECO:0007669"/>
    <property type="project" value="TreeGrafter"/>
</dbReference>
<dbReference type="GO" id="GO:0015031">
    <property type="term" value="P:protein transport"/>
    <property type="evidence" value="ECO:0007669"/>
    <property type="project" value="UniProtKB-UniRule"/>
</dbReference>
<dbReference type="SUPFAM" id="SSF109998">
    <property type="entry name" value="Triger factor/SurA peptide-binding domain-like"/>
    <property type="match status" value="1"/>
</dbReference>
<dbReference type="HOGENOM" id="CLU_033058_3_2_9"/>
<comment type="function">
    <text evidence="10 12">Involved in protein export. Acts as a chaperone by maintaining the newly synthesized protein in an open conformation. Functions as a peptidyl-prolyl cis-trans isomerase.</text>
</comment>
<dbReference type="eggNOG" id="COG0544">
    <property type="taxonomic scope" value="Bacteria"/>
</dbReference>
<comment type="subcellular location">
    <subcellularLocation>
        <location evidence="12">Cytoplasm</location>
    </subcellularLocation>
    <text evidence="12">About half TF is bound to the ribosome near the polypeptide exit tunnel while the other half is free in the cytoplasm.</text>
</comment>
<dbReference type="Pfam" id="PF05697">
    <property type="entry name" value="Trigger_N"/>
    <property type="match status" value="1"/>
</dbReference>
<dbReference type="RefSeq" id="WP_006597821.1">
    <property type="nucleotide sequence ID" value="NZ_GL622359.1"/>
</dbReference>
<dbReference type="Pfam" id="PF00254">
    <property type="entry name" value="FKBP_C"/>
    <property type="match status" value="1"/>
</dbReference>
<evidence type="ECO:0000256" key="5">
    <source>
        <dbReference type="ARBA" id="ARBA00022618"/>
    </source>
</evidence>
<dbReference type="NCBIfam" id="TIGR00115">
    <property type="entry name" value="tig"/>
    <property type="match status" value="1"/>
</dbReference>
<keyword evidence="17" id="KW-1185">Reference proteome</keyword>
<keyword evidence="9 12" id="KW-0131">Cell cycle</keyword>
<evidence type="ECO:0000256" key="6">
    <source>
        <dbReference type="ARBA" id="ARBA00023110"/>
    </source>
</evidence>
<dbReference type="InterPro" id="IPR005215">
    <property type="entry name" value="Trig_fac"/>
</dbReference>
<dbReference type="EMBL" id="AEQN01000007">
    <property type="protein sequence ID" value="EFV02494.1"/>
    <property type="molecule type" value="Genomic_DNA"/>
</dbReference>
<dbReference type="InterPro" id="IPR008880">
    <property type="entry name" value="Trigger_fac_C"/>
</dbReference>
<dbReference type="Pfam" id="PF05698">
    <property type="entry name" value="Trigger_C"/>
    <property type="match status" value="1"/>
</dbReference>
<dbReference type="GO" id="GO:0043022">
    <property type="term" value="F:ribosome binding"/>
    <property type="evidence" value="ECO:0007669"/>
    <property type="project" value="TreeGrafter"/>
</dbReference>
<dbReference type="PANTHER" id="PTHR30560">
    <property type="entry name" value="TRIGGER FACTOR CHAPERONE AND PEPTIDYL-PROLYL CIS/TRANS ISOMERASE"/>
    <property type="match status" value="1"/>
</dbReference>
<evidence type="ECO:0000256" key="11">
    <source>
        <dbReference type="ARBA" id="ARBA00029986"/>
    </source>
</evidence>
<dbReference type="FunFam" id="3.10.50.40:FF:000001">
    <property type="entry name" value="Trigger factor"/>
    <property type="match status" value="1"/>
</dbReference>
<dbReference type="InterPro" id="IPR027304">
    <property type="entry name" value="Trigger_fact/SurA_dom_sf"/>
</dbReference>
<evidence type="ECO:0000256" key="1">
    <source>
        <dbReference type="ARBA" id="ARBA00000971"/>
    </source>
</evidence>